<keyword evidence="1" id="KW-1133">Transmembrane helix</keyword>
<dbReference type="Pfam" id="PF06177">
    <property type="entry name" value="QueT"/>
    <property type="match status" value="1"/>
</dbReference>
<comment type="caution">
    <text evidence="2">The sequence shown here is derived from an EMBL/GenBank/DDBJ whole genome shotgun (WGS) entry which is preliminary data.</text>
</comment>
<feature type="transmembrane region" description="Helical" evidence="1">
    <location>
        <begin position="114"/>
        <end position="137"/>
    </location>
</feature>
<dbReference type="Gene3D" id="1.10.1760.20">
    <property type="match status" value="1"/>
</dbReference>
<feature type="transmembrane region" description="Helical" evidence="1">
    <location>
        <begin position="52"/>
        <end position="75"/>
    </location>
</feature>
<organism evidence="2 3">
    <name type="scientific">Candidatus Merdivicinus excrementipullorum</name>
    <dbReference type="NCBI Taxonomy" id="2840867"/>
    <lineage>
        <taxon>Bacteria</taxon>
        <taxon>Bacillati</taxon>
        <taxon>Bacillota</taxon>
        <taxon>Clostridia</taxon>
        <taxon>Eubacteriales</taxon>
        <taxon>Oscillospiraceae</taxon>
        <taxon>Oscillospiraceae incertae sedis</taxon>
        <taxon>Candidatus Merdivicinus</taxon>
    </lineage>
</organism>
<dbReference type="AlphaFoldDB" id="A0A9D1JZI8"/>
<dbReference type="EMBL" id="DVJP01000039">
    <property type="protein sequence ID" value="HIS76310.1"/>
    <property type="molecule type" value="Genomic_DNA"/>
</dbReference>
<reference evidence="2" key="2">
    <citation type="journal article" date="2021" name="PeerJ">
        <title>Extensive microbial diversity within the chicken gut microbiome revealed by metagenomics and culture.</title>
        <authorList>
            <person name="Gilroy R."/>
            <person name="Ravi A."/>
            <person name="Getino M."/>
            <person name="Pursley I."/>
            <person name="Horton D.L."/>
            <person name="Alikhan N.F."/>
            <person name="Baker D."/>
            <person name="Gharbi K."/>
            <person name="Hall N."/>
            <person name="Watson M."/>
            <person name="Adriaenssens E.M."/>
            <person name="Foster-Nyarko E."/>
            <person name="Jarju S."/>
            <person name="Secka A."/>
            <person name="Antonio M."/>
            <person name="Oren A."/>
            <person name="Chaudhuri R.R."/>
            <person name="La Ragione R."/>
            <person name="Hildebrand F."/>
            <person name="Pallen M.J."/>
        </authorList>
    </citation>
    <scope>NUCLEOTIDE SEQUENCE</scope>
    <source>
        <strain evidence="2">CHK199-13235</strain>
    </source>
</reference>
<name>A0A9D1JZI8_9FIRM</name>
<sequence>MNAKNKTKILVQISLIGALYTVLTLVSGPLAFGTSAGIIQLRLSEALTLLPLFSPVVGLWGVTFGCFLSNLVGFLMGTNMLGLIDAPIGTLATLIAALLTYWIGKSGLPAVGKFLLAAVPPVLVNGLVVGLELTFVYHTPFALNFFSVAVGEAAVCYTLGMLLCTVLNRNSFYKSIFADCKKAG</sequence>
<evidence type="ECO:0000313" key="2">
    <source>
        <dbReference type="EMBL" id="HIS76310.1"/>
    </source>
</evidence>
<proteinExistence type="predicted"/>
<feature type="transmembrane region" description="Helical" evidence="1">
    <location>
        <begin position="143"/>
        <end position="167"/>
    </location>
</feature>
<gene>
    <name evidence="2" type="ORF">IAB51_05795</name>
</gene>
<feature type="transmembrane region" description="Helical" evidence="1">
    <location>
        <begin position="12"/>
        <end position="32"/>
    </location>
</feature>
<dbReference type="PANTHER" id="PTHR40044:SF1">
    <property type="entry name" value="INTEGRAL MEMBRANE PROTEIN"/>
    <property type="match status" value="1"/>
</dbReference>
<dbReference type="Proteomes" id="UP000824002">
    <property type="component" value="Unassembled WGS sequence"/>
</dbReference>
<accession>A0A9D1JZI8</accession>
<feature type="transmembrane region" description="Helical" evidence="1">
    <location>
        <begin position="81"/>
        <end position="102"/>
    </location>
</feature>
<dbReference type="InterPro" id="IPR010387">
    <property type="entry name" value="QueT"/>
</dbReference>
<dbReference type="PIRSF" id="PIRSF031501">
    <property type="entry name" value="QueT"/>
    <property type="match status" value="1"/>
</dbReference>
<keyword evidence="1" id="KW-0472">Membrane</keyword>
<evidence type="ECO:0000256" key="1">
    <source>
        <dbReference type="SAM" id="Phobius"/>
    </source>
</evidence>
<protein>
    <submittedName>
        <fullName evidence="2">QueT transporter family protein</fullName>
    </submittedName>
</protein>
<keyword evidence="1" id="KW-0812">Transmembrane</keyword>
<evidence type="ECO:0000313" key="3">
    <source>
        <dbReference type="Proteomes" id="UP000824002"/>
    </source>
</evidence>
<dbReference type="PANTHER" id="PTHR40044">
    <property type="entry name" value="INTEGRAL MEMBRANE PROTEIN-RELATED"/>
    <property type="match status" value="1"/>
</dbReference>
<reference evidence="2" key="1">
    <citation type="submission" date="2020-10" db="EMBL/GenBank/DDBJ databases">
        <authorList>
            <person name="Gilroy R."/>
        </authorList>
    </citation>
    <scope>NUCLEOTIDE SEQUENCE</scope>
    <source>
        <strain evidence="2">CHK199-13235</strain>
    </source>
</reference>